<accession>A0A2P2QED8</accession>
<evidence type="ECO:0000313" key="2">
    <source>
        <dbReference type="EMBL" id="MBX65348.1"/>
    </source>
</evidence>
<dbReference type="AlphaFoldDB" id="A0A2P2QED8"/>
<feature type="transmembrane region" description="Helical" evidence="1">
    <location>
        <begin position="18"/>
        <end position="38"/>
    </location>
</feature>
<keyword evidence="1" id="KW-0472">Membrane</keyword>
<keyword evidence="1" id="KW-0812">Transmembrane</keyword>
<evidence type="ECO:0000256" key="1">
    <source>
        <dbReference type="SAM" id="Phobius"/>
    </source>
</evidence>
<name>A0A2P2QED8_RHIMU</name>
<organism evidence="2">
    <name type="scientific">Rhizophora mucronata</name>
    <name type="common">Asiatic mangrove</name>
    <dbReference type="NCBI Taxonomy" id="61149"/>
    <lineage>
        <taxon>Eukaryota</taxon>
        <taxon>Viridiplantae</taxon>
        <taxon>Streptophyta</taxon>
        <taxon>Embryophyta</taxon>
        <taxon>Tracheophyta</taxon>
        <taxon>Spermatophyta</taxon>
        <taxon>Magnoliopsida</taxon>
        <taxon>eudicotyledons</taxon>
        <taxon>Gunneridae</taxon>
        <taxon>Pentapetalae</taxon>
        <taxon>rosids</taxon>
        <taxon>fabids</taxon>
        <taxon>Malpighiales</taxon>
        <taxon>Rhizophoraceae</taxon>
        <taxon>Rhizophora</taxon>
    </lineage>
</organism>
<keyword evidence="1" id="KW-1133">Transmembrane helix</keyword>
<protein>
    <submittedName>
        <fullName evidence="2">Uncharacterized protein</fullName>
    </submittedName>
</protein>
<reference evidence="2" key="1">
    <citation type="submission" date="2018-02" db="EMBL/GenBank/DDBJ databases">
        <title>Rhizophora mucronata_Transcriptome.</title>
        <authorList>
            <person name="Meera S.P."/>
            <person name="Sreeshan A."/>
            <person name="Augustine A."/>
        </authorList>
    </citation>
    <scope>NUCLEOTIDE SEQUENCE</scope>
    <source>
        <tissue evidence="2">Leaf</tissue>
    </source>
</reference>
<sequence>MRLLLHAFSPAFFDPKTFILLCLMNILLFLPALVICLIGNRQNKRIKKIEKRPENMTFC</sequence>
<dbReference type="EMBL" id="GGEC01084864">
    <property type="protein sequence ID" value="MBX65348.1"/>
    <property type="molecule type" value="Transcribed_RNA"/>
</dbReference>
<proteinExistence type="predicted"/>